<dbReference type="InterPro" id="IPR045076">
    <property type="entry name" value="MutS"/>
</dbReference>
<dbReference type="InterPro" id="IPR027417">
    <property type="entry name" value="P-loop_NTPase"/>
</dbReference>
<proteinExistence type="inferred from homology"/>
<evidence type="ECO:0000259" key="5">
    <source>
        <dbReference type="SMART" id="SM00534"/>
    </source>
</evidence>
<dbReference type="GO" id="GO:0032301">
    <property type="term" value="C:MutSalpha complex"/>
    <property type="evidence" value="ECO:0007669"/>
    <property type="project" value="TreeGrafter"/>
</dbReference>
<keyword evidence="3" id="KW-0067">ATP-binding</keyword>
<organism evidence="6 7">
    <name type="scientific">Henosepilachna vigintioctopunctata</name>
    <dbReference type="NCBI Taxonomy" id="420089"/>
    <lineage>
        <taxon>Eukaryota</taxon>
        <taxon>Metazoa</taxon>
        <taxon>Ecdysozoa</taxon>
        <taxon>Arthropoda</taxon>
        <taxon>Hexapoda</taxon>
        <taxon>Insecta</taxon>
        <taxon>Pterygota</taxon>
        <taxon>Neoptera</taxon>
        <taxon>Endopterygota</taxon>
        <taxon>Coleoptera</taxon>
        <taxon>Polyphaga</taxon>
        <taxon>Cucujiformia</taxon>
        <taxon>Coccinelloidea</taxon>
        <taxon>Coccinellidae</taxon>
        <taxon>Epilachninae</taxon>
        <taxon>Epilachnini</taxon>
        <taxon>Henosepilachna</taxon>
    </lineage>
</organism>
<dbReference type="SUPFAM" id="SSF52540">
    <property type="entry name" value="P-loop containing nucleoside triphosphate hydrolases"/>
    <property type="match status" value="1"/>
</dbReference>
<accession>A0AAW1UD60</accession>
<evidence type="ECO:0000313" key="7">
    <source>
        <dbReference type="Proteomes" id="UP001431783"/>
    </source>
</evidence>
<dbReference type="Gene3D" id="3.40.50.300">
    <property type="entry name" value="P-loop containing nucleotide triphosphate hydrolases"/>
    <property type="match status" value="1"/>
</dbReference>
<dbReference type="GO" id="GO:0030983">
    <property type="term" value="F:mismatched DNA binding"/>
    <property type="evidence" value="ECO:0007669"/>
    <property type="project" value="InterPro"/>
</dbReference>
<dbReference type="GO" id="GO:0005524">
    <property type="term" value="F:ATP binding"/>
    <property type="evidence" value="ECO:0007669"/>
    <property type="project" value="UniProtKB-KW"/>
</dbReference>
<gene>
    <name evidence="6" type="ORF">WA026_020078</name>
</gene>
<dbReference type="GO" id="GO:0006298">
    <property type="term" value="P:mismatch repair"/>
    <property type="evidence" value="ECO:0007669"/>
    <property type="project" value="InterPro"/>
</dbReference>
<feature type="domain" description="DNA mismatch repair proteins mutS family" evidence="5">
    <location>
        <begin position="3"/>
        <end position="103"/>
    </location>
</feature>
<dbReference type="PANTHER" id="PTHR11361">
    <property type="entry name" value="DNA MISMATCH REPAIR PROTEIN MUTS FAMILY MEMBER"/>
    <property type="match status" value="1"/>
</dbReference>
<dbReference type="PANTHER" id="PTHR11361:SF148">
    <property type="entry name" value="DNA MISMATCH REPAIR PROTEIN MSH6"/>
    <property type="match status" value="1"/>
</dbReference>
<evidence type="ECO:0000256" key="2">
    <source>
        <dbReference type="ARBA" id="ARBA00022741"/>
    </source>
</evidence>
<dbReference type="InterPro" id="IPR000432">
    <property type="entry name" value="DNA_mismatch_repair_MutS_C"/>
</dbReference>
<dbReference type="AlphaFoldDB" id="A0AAW1UD60"/>
<comment type="caution">
    <text evidence="6">The sequence shown here is derived from an EMBL/GenBank/DDBJ whole genome shotgun (WGS) entry which is preliminary data.</text>
</comment>
<evidence type="ECO:0000256" key="3">
    <source>
        <dbReference type="ARBA" id="ARBA00022840"/>
    </source>
</evidence>
<name>A0AAW1UD60_9CUCU</name>
<keyword evidence="4" id="KW-0238">DNA-binding</keyword>
<reference evidence="6 7" key="1">
    <citation type="submission" date="2023-03" db="EMBL/GenBank/DDBJ databases">
        <title>Genome insight into feeding habits of ladybird beetles.</title>
        <authorList>
            <person name="Li H.-S."/>
            <person name="Huang Y.-H."/>
            <person name="Pang H."/>
        </authorList>
    </citation>
    <scope>NUCLEOTIDE SEQUENCE [LARGE SCALE GENOMIC DNA]</scope>
    <source>
        <strain evidence="6">SYSU_2023b</strain>
        <tissue evidence="6">Whole body</tissue>
    </source>
</reference>
<protein>
    <recommendedName>
        <fullName evidence="5">DNA mismatch repair proteins mutS family domain-containing protein</fullName>
    </recommendedName>
</protein>
<dbReference type="SMART" id="SM00534">
    <property type="entry name" value="MUTSac"/>
    <property type="match status" value="1"/>
</dbReference>
<keyword evidence="7" id="KW-1185">Reference proteome</keyword>
<evidence type="ECO:0000256" key="1">
    <source>
        <dbReference type="ARBA" id="ARBA00006271"/>
    </source>
</evidence>
<dbReference type="Proteomes" id="UP001431783">
    <property type="component" value="Unassembled WGS sequence"/>
</dbReference>
<sequence length="139" mass="15936">MRTSTHDGNAIATAYVQKLIEIKCRTLFSTHYHTLVDHFVDRADVQLGHMACMVENDEDPTQESVVFLYKLAEGRCPKSYGFNAARLAGLNHSLVTRARDIARMLENQNKTRDFFRKILMNTDNTSIKNIILYIKDLSI</sequence>
<keyword evidence="2" id="KW-0547">Nucleotide-binding</keyword>
<dbReference type="EMBL" id="JARQZJ010000044">
    <property type="protein sequence ID" value="KAK9877846.1"/>
    <property type="molecule type" value="Genomic_DNA"/>
</dbReference>
<dbReference type="GO" id="GO:0140664">
    <property type="term" value="F:ATP-dependent DNA damage sensor activity"/>
    <property type="evidence" value="ECO:0007669"/>
    <property type="project" value="InterPro"/>
</dbReference>
<comment type="similarity">
    <text evidence="1">Belongs to the DNA mismatch repair MutS family.</text>
</comment>
<dbReference type="Pfam" id="PF00488">
    <property type="entry name" value="MutS_V"/>
    <property type="match status" value="1"/>
</dbReference>
<evidence type="ECO:0000313" key="6">
    <source>
        <dbReference type="EMBL" id="KAK9877846.1"/>
    </source>
</evidence>
<evidence type="ECO:0000256" key="4">
    <source>
        <dbReference type="ARBA" id="ARBA00023125"/>
    </source>
</evidence>